<evidence type="ECO:0000313" key="3">
    <source>
        <dbReference type="WBParaSite" id="GPUH_0002645801-mRNA-1"/>
    </source>
</evidence>
<dbReference type="AlphaFoldDB" id="A0A183EZN7"/>
<evidence type="ECO:0000313" key="2">
    <source>
        <dbReference type="Proteomes" id="UP000271098"/>
    </source>
</evidence>
<organism evidence="3">
    <name type="scientific">Gongylonema pulchrum</name>
    <dbReference type="NCBI Taxonomy" id="637853"/>
    <lineage>
        <taxon>Eukaryota</taxon>
        <taxon>Metazoa</taxon>
        <taxon>Ecdysozoa</taxon>
        <taxon>Nematoda</taxon>
        <taxon>Chromadorea</taxon>
        <taxon>Rhabditida</taxon>
        <taxon>Spirurina</taxon>
        <taxon>Spiruromorpha</taxon>
        <taxon>Spiruroidea</taxon>
        <taxon>Gongylonematidae</taxon>
        <taxon>Gongylonema</taxon>
    </lineage>
</organism>
<gene>
    <name evidence="1" type="ORF">GPUH_LOCUS26428</name>
</gene>
<dbReference type="EMBL" id="UYRT01110807">
    <property type="protein sequence ID" value="VDN45542.1"/>
    <property type="molecule type" value="Genomic_DNA"/>
</dbReference>
<protein>
    <submittedName>
        <fullName evidence="3">Secreted protein</fullName>
    </submittedName>
</protein>
<sequence>MRLQRQQAVVAAGAAYANLRRNGCGSALLPPNTALSSLARAVETFPPKGEFIISETPRNLYYCCRRLYFYSSSKIRFVEQVKIIHYGRS</sequence>
<keyword evidence="2" id="KW-1185">Reference proteome</keyword>
<reference evidence="3" key="1">
    <citation type="submission" date="2016-06" db="UniProtKB">
        <authorList>
            <consortium name="WormBaseParasite"/>
        </authorList>
    </citation>
    <scope>IDENTIFICATION</scope>
</reference>
<dbReference type="Proteomes" id="UP000271098">
    <property type="component" value="Unassembled WGS sequence"/>
</dbReference>
<reference evidence="1 2" key="2">
    <citation type="submission" date="2018-11" db="EMBL/GenBank/DDBJ databases">
        <authorList>
            <consortium name="Pathogen Informatics"/>
        </authorList>
    </citation>
    <scope>NUCLEOTIDE SEQUENCE [LARGE SCALE GENOMIC DNA]</scope>
</reference>
<accession>A0A183EZN7</accession>
<evidence type="ECO:0000313" key="1">
    <source>
        <dbReference type="EMBL" id="VDN45542.1"/>
    </source>
</evidence>
<name>A0A183EZN7_9BILA</name>
<proteinExistence type="predicted"/>
<dbReference type="WBParaSite" id="GPUH_0002645801-mRNA-1">
    <property type="protein sequence ID" value="GPUH_0002645801-mRNA-1"/>
    <property type="gene ID" value="GPUH_0002645801"/>
</dbReference>